<keyword evidence="1" id="KW-1133">Transmembrane helix</keyword>
<dbReference type="AlphaFoldDB" id="A0A2M6RA89"/>
<keyword evidence="1" id="KW-0472">Membrane</keyword>
<dbReference type="Proteomes" id="UP000231162">
    <property type="component" value="Unassembled WGS sequence"/>
</dbReference>
<accession>A0A2M6RA89</accession>
<proteinExistence type="predicted"/>
<evidence type="ECO:0000313" key="3">
    <source>
        <dbReference type="Proteomes" id="UP000231162"/>
    </source>
</evidence>
<sequence length="349" mass="38227">MKYNSIKQSLKIIVSLLIVVAFGIFIWINNRSSADTIATNNDKSISSICPQDQSELVLSVLNKNAYPVSGILFSIQKTQTDTSLNYTREISNLMTVDNTSLCLSPGTYSVKTGSSAKSVNLVASQGLNTIYKTDNKLVNMTKGYNSNECKITKNDIARNKFQIVDFSTGKCLGNTDVSYLPKDTTTTYQEFKDEEGVTHSIPITDQYTTSNDKGLFNLDKPSDGIIIGNPSQASVRRIIGDTFYRVHTQPSNTSGTITLTINNLLNKKLIIGLFGIDEYSAEKELAGSGNVVFSDLPSGEYYILISSEKEGDIAAIDGDNDYYNIPGIDSLSVYPGSSQKVQINKLEQN</sequence>
<feature type="transmembrane region" description="Helical" evidence="1">
    <location>
        <begin position="12"/>
        <end position="28"/>
    </location>
</feature>
<name>A0A2M6RA89_9BACT</name>
<keyword evidence="1" id="KW-0812">Transmembrane</keyword>
<evidence type="ECO:0000313" key="2">
    <source>
        <dbReference type="EMBL" id="PIS06950.1"/>
    </source>
</evidence>
<evidence type="ECO:0000256" key="1">
    <source>
        <dbReference type="SAM" id="Phobius"/>
    </source>
</evidence>
<protein>
    <submittedName>
        <fullName evidence="2">Uncharacterized protein</fullName>
    </submittedName>
</protein>
<comment type="caution">
    <text evidence="2">The sequence shown here is derived from an EMBL/GenBank/DDBJ whole genome shotgun (WGS) entry which is preliminary data.</text>
</comment>
<gene>
    <name evidence="2" type="ORF">COT79_01845</name>
</gene>
<organism evidence="2 3">
    <name type="scientific">Candidatus Berkelbacteria bacterium CG10_big_fil_rev_8_21_14_0_10_43_14</name>
    <dbReference type="NCBI Taxonomy" id="1974515"/>
    <lineage>
        <taxon>Bacteria</taxon>
        <taxon>Candidatus Berkelbacteria</taxon>
    </lineage>
</organism>
<dbReference type="EMBL" id="PEZX01000027">
    <property type="protein sequence ID" value="PIS06950.1"/>
    <property type="molecule type" value="Genomic_DNA"/>
</dbReference>
<reference evidence="3" key="1">
    <citation type="submission" date="2017-09" db="EMBL/GenBank/DDBJ databases">
        <title>Depth-based differentiation of microbial function through sediment-hosted aquifers and enrichment of novel symbionts in the deep terrestrial subsurface.</title>
        <authorList>
            <person name="Probst A.J."/>
            <person name="Ladd B."/>
            <person name="Jarett J.K."/>
            <person name="Geller-Mcgrath D.E."/>
            <person name="Sieber C.M.K."/>
            <person name="Emerson J.B."/>
            <person name="Anantharaman K."/>
            <person name="Thomas B.C."/>
            <person name="Malmstrom R."/>
            <person name="Stieglmeier M."/>
            <person name="Klingl A."/>
            <person name="Woyke T."/>
            <person name="Ryan C.M."/>
            <person name="Banfield J.F."/>
        </authorList>
    </citation>
    <scope>NUCLEOTIDE SEQUENCE [LARGE SCALE GENOMIC DNA]</scope>
</reference>